<reference evidence="1 2" key="1">
    <citation type="submission" date="2017-10" db="EMBL/GenBank/DDBJ databases">
        <title>First isolation and characterization of Brucella suis from yak.</title>
        <authorList>
            <person name="Yang X."/>
            <person name="Wang N."/>
            <person name="Cao X."/>
            <person name="Bie P."/>
            <person name="Wang J."/>
            <person name="Lyu Y."/>
            <person name="Wu Q."/>
        </authorList>
    </citation>
    <scope>NUCLEOTIDE SEQUENCE [LARGE SCALE GENOMIC DNA]</scope>
    <source>
        <strain evidence="1 2">QH05</strain>
    </source>
</reference>
<protein>
    <submittedName>
        <fullName evidence="1">Uncharacterized protein</fullName>
    </submittedName>
</protein>
<sequence>MAPSANIGVEEPDPLLRLEERFGEREEELRFLAAIVCFLSESRQEDTTASSFAFRYRNVQTERVRPPSTRRFCPVI</sequence>
<proteinExistence type="predicted"/>
<dbReference type="AlphaFoldDB" id="A0AAI8E9Z5"/>
<organism evidence="1 2">
    <name type="scientific">Brucella suis</name>
    <dbReference type="NCBI Taxonomy" id="29461"/>
    <lineage>
        <taxon>Bacteria</taxon>
        <taxon>Pseudomonadati</taxon>
        <taxon>Pseudomonadota</taxon>
        <taxon>Alphaproteobacteria</taxon>
        <taxon>Hyphomicrobiales</taxon>
        <taxon>Brucellaceae</taxon>
        <taxon>Brucella/Ochrobactrum group</taxon>
        <taxon>Brucella</taxon>
    </lineage>
</organism>
<gene>
    <name evidence="1" type="ORF">CS875_03560</name>
</gene>
<name>A0AAI8E9Z5_BRUSS</name>
<evidence type="ECO:0000313" key="1">
    <source>
        <dbReference type="EMBL" id="ATQ53099.1"/>
    </source>
</evidence>
<dbReference type="Proteomes" id="UP000230889">
    <property type="component" value="Chromosome 1"/>
</dbReference>
<accession>A0AAI8E9Z5</accession>
<evidence type="ECO:0000313" key="2">
    <source>
        <dbReference type="Proteomes" id="UP000230889"/>
    </source>
</evidence>
<dbReference type="EMBL" id="CP024420">
    <property type="protein sequence ID" value="ATQ53099.1"/>
    <property type="molecule type" value="Genomic_DNA"/>
</dbReference>